<organism evidence="1 2">
    <name type="scientific">Avena sativa</name>
    <name type="common">Oat</name>
    <dbReference type="NCBI Taxonomy" id="4498"/>
    <lineage>
        <taxon>Eukaryota</taxon>
        <taxon>Viridiplantae</taxon>
        <taxon>Streptophyta</taxon>
        <taxon>Embryophyta</taxon>
        <taxon>Tracheophyta</taxon>
        <taxon>Spermatophyta</taxon>
        <taxon>Magnoliopsida</taxon>
        <taxon>Liliopsida</taxon>
        <taxon>Poales</taxon>
        <taxon>Poaceae</taxon>
        <taxon>BOP clade</taxon>
        <taxon>Pooideae</taxon>
        <taxon>Poodae</taxon>
        <taxon>Poeae</taxon>
        <taxon>Poeae Chloroplast Group 1 (Aveneae type)</taxon>
        <taxon>Aveninae</taxon>
        <taxon>Avena</taxon>
    </lineage>
</organism>
<accession>A0ACD5XBP2</accession>
<reference evidence="1" key="2">
    <citation type="submission" date="2025-09" db="UniProtKB">
        <authorList>
            <consortium name="EnsemblPlants"/>
        </authorList>
    </citation>
    <scope>IDENTIFICATION</scope>
</reference>
<dbReference type="EnsemblPlants" id="AVESA.00010b.r2.4DG0788000.4">
    <property type="protein sequence ID" value="AVESA.00010b.r2.4DG0788000.4.CDS"/>
    <property type="gene ID" value="AVESA.00010b.r2.4DG0788000"/>
</dbReference>
<protein>
    <submittedName>
        <fullName evidence="1">Uncharacterized protein</fullName>
    </submittedName>
</protein>
<keyword evidence="2" id="KW-1185">Reference proteome</keyword>
<evidence type="ECO:0000313" key="2">
    <source>
        <dbReference type="Proteomes" id="UP001732700"/>
    </source>
</evidence>
<evidence type="ECO:0000313" key="1">
    <source>
        <dbReference type="EnsemblPlants" id="AVESA.00010b.r2.4DG0788000.4.CDS"/>
    </source>
</evidence>
<dbReference type="Proteomes" id="UP001732700">
    <property type="component" value="Chromosome 4D"/>
</dbReference>
<name>A0ACD5XBP2_AVESA</name>
<sequence>MTGSEGVKSLAASLEDLQVEASPSSPSREKEVDWPGNVDDAADDDDIWDDAAILDRDGAHRKNQFVKMGYRDGIVEGQKDAAQEGFNIGFKQSVHVGYKWGLVRGITSALDSLPDSLKERLLLDDQRRGKLKDLHSSVQEISSDSALQLFHRSIVQDNPPPEENRLQTIQNDLLLLLRECPDVQVPEELTRVLLFCKQGRKWNASTTDFVVW</sequence>
<reference evidence="1" key="1">
    <citation type="submission" date="2021-05" db="EMBL/GenBank/DDBJ databases">
        <authorList>
            <person name="Scholz U."/>
            <person name="Mascher M."/>
            <person name="Fiebig A."/>
        </authorList>
    </citation>
    <scope>NUCLEOTIDE SEQUENCE [LARGE SCALE GENOMIC DNA]</scope>
</reference>
<proteinExistence type="predicted"/>